<name>A0A481W4X3_9CAUD</name>
<organism evidence="2 3">
    <name type="scientific">Pseudomonas phage Psa21</name>
    <dbReference type="NCBI Taxonomy" id="2530023"/>
    <lineage>
        <taxon>Viruses</taxon>
        <taxon>Duplodnaviria</taxon>
        <taxon>Heunggongvirae</taxon>
        <taxon>Uroviricota</taxon>
        <taxon>Caudoviricetes</taxon>
        <taxon>Chimalliviridae</taxon>
        <taxon>Tepukevirus</taxon>
        <taxon>Tepukevirus Psa21</taxon>
    </lineage>
</organism>
<dbReference type="InterPro" id="IPR001107">
    <property type="entry name" value="Band_7"/>
</dbReference>
<gene>
    <name evidence="2" type="ORF">PSA21_345</name>
</gene>
<protein>
    <recommendedName>
        <fullName evidence="1">Band 7 domain-containing protein</fullName>
    </recommendedName>
</protein>
<dbReference type="Pfam" id="PF01145">
    <property type="entry name" value="Band_7"/>
    <property type="match status" value="1"/>
</dbReference>
<accession>A0A481W4X3</accession>
<evidence type="ECO:0000313" key="3">
    <source>
        <dbReference type="Proteomes" id="UP000294134"/>
    </source>
</evidence>
<proteinExistence type="predicted"/>
<dbReference type="EMBL" id="MK552327">
    <property type="protein sequence ID" value="QBJ02871.1"/>
    <property type="molecule type" value="Genomic_DNA"/>
</dbReference>
<dbReference type="InterPro" id="IPR036013">
    <property type="entry name" value="Band_7/SPFH_dom_sf"/>
</dbReference>
<feature type="domain" description="Band 7" evidence="1">
    <location>
        <begin position="27"/>
        <end position="205"/>
    </location>
</feature>
<dbReference type="Gene3D" id="3.30.479.30">
    <property type="entry name" value="Band 7 domain"/>
    <property type="match status" value="1"/>
</dbReference>
<dbReference type="SUPFAM" id="SSF117892">
    <property type="entry name" value="Band 7/SPFH domain"/>
    <property type="match status" value="1"/>
</dbReference>
<keyword evidence="3" id="KW-1185">Reference proteome</keyword>
<evidence type="ECO:0000313" key="2">
    <source>
        <dbReference type="EMBL" id="QBJ02871.1"/>
    </source>
</evidence>
<evidence type="ECO:0000259" key="1">
    <source>
        <dbReference type="Pfam" id="PF01145"/>
    </source>
</evidence>
<dbReference type="Proteomes" id="UP000294134">
    <property type="component" value="Segment"/>
</dbReference>
<sequence>MKLLSMIKTAALAMVAVVALQGCSFEVIPPAFKGKVLTTSGYNPEILEPGKETLFGRDELVLLETGTRTVAETITVKMEDKLDLTFDVRFRTRIGGNEKVLNAMFNDIQVQNRMVTLQQVYGVYGLDVVQSVARSVVGKYKTEDVGANFDNITKDLAERLTKAMVNSPLEVSNVTLGNLKYPDVITIAIEKQSERRLAIETETNQQAIETTKRTNMLALAQLDRDIELTRAKTLRDSNAITADGLSPMLLAYKALDVQQDMAKNNAAVFVPYEAMGSSGLSNRIFNK</sequence>
<reference evidence="2 3" key="1">
    <citation type="submission" date="2019-02" db="EMBL/GenBank/DDBJ databases">
        <authorList>
            <person name="Frampton R.A."/>
            <person name="Wojtus J.K."/>
            <person name="Fineran P.C."/>
            <person name="Hendrickson H.L."/>
        </authorList>
    </citation>
    <scope>NUCLEOTIDE SEQUENCE [LARGE SCALE GENOMIC DNA]</scope>
</reference>
<dbReference type="PROSITE" id="PS51257">
    <property type="entry name" value="PROKAR_LIPOPROTEIN"/>
    <property type="match status" value="1"/>
</dbReference>